<evidence type="ECO:0000259" key="7">
    <source>
        <dbReference type="PROSITE" id="PS50110"/>
    </source>
</evidence>
<keyword evidence="4" id="KW-0804">Transcription</keyword>
<evidence type="ECO:0000256" key="3">
    <source>
        <dbReference type="ARBA" id="ARBA00023125"/>
    </source>
</evidence>
<dbReference type="GO" id="GO:0003677">
    <property type="term" value="F:DNA binding"/>
    <property type="evidence" value="ECO:0007669"/>
    <property type="project" value="UniProtKB-KW"/>
</dbReference>
<feature type="domain" description="Response regulatory" evidence="7">
    <location>
        <begin position="7"/>
        <end position="123"/>
    </location>
</feature>
<dbReference type="InterPro" id="IPR000792">
    <property type="entry name" value="Tscrpt_reg_LuxR_C"/>
</dbReference>
<dbReference type="CDD" id="cd17535">
    <property type="entry name" value="REC_NarL-like"/>
    <property type="match status" value="1"/>
</dbReference>
<evidence type="ECO:0000256" key="5">
    <source>
        <dbReference type="PROSITE-ProRule" id="PRU00169"/>
    </source>
</evidence>
<accession>A0A368XJJ5</accession>
<dbReference type="CDD" id="cd06170">
    <property type="entry name" value="LuxR_C_like"/>
    <property type="match status" value="1"/>
</dbReference>
<dbReference type="Pfam" id="PF00072">
    <property type="entry name" value="Response_reg"/>
    <property type="match status" value="1"/>
</dbReference>
<protein>
    <submittedName>
        <fullName evidence="8">LuxR family two component transcriptional regulator</fullName>
    </submittedName>
</protein>
<name>A0A368XJJ5_9BURK</name>
<dbReference type="SUPFAM" id="SSF52172">
    <property type="entry name" value="CheY-like"/>
    <property type="match status" value="1"/>
</dbReference>
<dbReference type="OrthoDB" id="3623000at2"/>
<evidence type="ECO:0000256" key="1">
    <source>
        <dbReference type="ARBA" id="ARBA00022553"/>
    </source>
</evidence>
<dbReference type="Pfam" id="PF00196">
    <property type="entry name" value="GerE"/>
    <property type="match status" value="1"/>
</dbReference>
<dbReference type="PANTHER" id="PTHR43214:SF41">
    <property type="entry name" value="NITRATE_NITRITE RESPONSE REGULATOR PROTEIN NARP"/>
    <property type="match status" value="1"/>
</dbReference>
<dbReference type="SMART" id="SM00421">
    <property type="entry name" value="HTH_LUXR"/>
    <property type="match status" value="1"/>
</dbReference>
<evidence type="ECO:0000256" key="4">
    <source>
        <dbReference type="ARBA" id="ARBA00023163"/>
    </source>
</evidence>
<sequence>MDIPRWRVVLLEDDADMRRYFEDCVRAEPTLLLAASFGLLAPARAWFAQHQADVLLTDLALPDGHGLDLLAQVVREQPACDVLVVSVFGDEDTVLACVEAGAVGYIQKDDTPANVAQTIVGVKQGASPISPMIARKLLARLQQQGARGAAPPLPAEPQVALTPRETEVLELIARGYSYAEIARLQSVTKHTVQSHIKNLYSKLAVHSRGEAVFEASRMGLLAGARAAP</sequence>
<dbReference type="InterPro" id="IPR039420">
    <property type="entry name" value="WalR-like"/>
</dbReference>
<reference evidence="8 9" key="1">
    <citation type="submission" date="2018-07" db="EMBL/GenBank/DDBJ databases">
        <title>Genomic Encyclopedia of Type Strains, Phase IV (KMG-IV): sequencing the most valuable type-strain genomes for metagenomic binning, comparative biology and taxonomic classification.</title>
        <authorList>
            <person name="Goeker M."/>
        </authorList>
    </citation>
    <scope>NUCLEOTIDE SEQUENCE [LARGE SCALE GENOMIC DNA]</scope>
    <source>
        <strain evidence="8 9">DSM 21634</strain>
    </source>
</reference>
<dbReference type="InterPro" id="IPR058245">
    <property type="entry name" value="NreC/VraR/RcsB-like_REC"/>
</dbReference>
<dbReference type="InterPro" id="IPR011006">
    <property type="entry name" value="CheY-like_superfamily"/>
</dbReference>
<keyword evidence="9" id="KW-1185">Reference proteome</keyword>
<dbReference type="PROSITE" id="PS50110">
    <property type="entry name" value="RESPONSE_REGULATORY"/>
    <property type="match status" value="1"/>
</dbReference>
<keyword evidence="3" id="KW-0238">DNA-binding</keyword>
<dbReference type="GO" id="GO:0000160">
    <property type="term" value="P:phosphorelay signal transduction system"/>
    <property type="evidence" value="ECO:0007669"/>
    <property type="project" value="InterPro"/>
</dbReference>
<evidence type="ECO:0000256" key="2">
    <source>
        <dbReference type="ARBA" id="ARBA00023015"/>
    </source>
</evidence>
<gene>
    <name evidence="8" type="ORF">DES41_108393</name>
</gene>
<keyword evidence="1 5" id="KW-0597">Phosphoprotein</keyword>
<dbReference type="InterPro" id="IPR016032">
    <property type="entry name" value="Sig_transdc_resp-reg_C-effctor"/>
</dbReference>
<dbReference type="EMBL" id="QPJK01000008">
    <property type="protein sequence ID" value="RCW68211.1"/>
    <property type="molecule type" value="Genomic_DNA"/>
</dbReference>
<evidence type="ECO:0000259" key="6">
    <source>
        <dbReference type="PROSITE" id="PS50043"/>
    </source>
</evidence>
<feature type="domain" description="HTH luxR-type" evidence="6">
    <location>
        <begin position="154"/>
        <end position="219"/>
    </location>
</feature>
<dbReference type="PANTHER" id="PTHR43214">
    <property type="entry name" value="TWO-COMPONENT RESPONSE REGULATOR"/>
    <property type="match status" value="1"/>
</dbReference>
<dbReference type="AlphaFoldDB" id="A0A368XJJ5"/>
<dbReference type="InterPro" id="IPR001789">
    <property type="entry name" value="Sig_transdc_resp-reg_receiver"/>
</dbReference>
<keyword evidence="2" id="KW-0805">Transcription regulation</keyword>
<dbReference type="SMART" id="SM00448">
    <property type="entry name" value="REC"/>
    <property type="match status" value="1"/>
</dbReference>
<feature type="modified residue" description="4-aspartylphosphate" evidence="5">
    <location>
        <position position="58"/>
    </location>
</feature>
<dbReference type="SUPFAM" id="SSF46894">
    <property type="entry name" value="C-terminal effector domain of the bipartite response regulators"/>
    <property type="match status" value="1"/>
</dbReference>
<dbReference type="PROSITE" id="PS50043">
    <property type="entry name" value="HTH_LUXR_2"/>
    <property type="match status" value="1"/>
</dbReference>
<dbReference type="RefSeq" id="WP_114470726.1">
    <property type="nucleotide sequence ID" value="NZ_QPJK01000008.1"/>
</dbReference>
<dbReference type="PRINTS" id="PR00038">
    <property type="entry name" value="HTHLUXR"/>
</dbReference>
<comment type="caution">
    <text evidence="8">The sequence shown here is derived from an EMBL/GenBank/DDBJ whole genome shotgun (WGS) entry which is preliminary data.</text>
</comment>
<dbReference type="GO" id="GO:0006355">
    <property type="term" value="P:regulation of DNA-templated transcription"/>
    <property type="evidence" value="ECO:0007669"/>
    <property type="project" value="InterPro"/>
</dbReference>
<dbReference type="Proteomes" id="UP000252884">
    <property type="component" value="Unassembled WGS sequence"/>
</dbReference>
<dbReference type="Gene3D" id="3.40.50.2300">
    <property type="match status" value="1"/>
</dbReference>
<proteinExistence type="predicted"/>
<evidence type="ECO:0000313" key="8">
    <source>
        <dbReference type="EMBL" id="RCW68211.1"/>
    </source>
</evidence>
<organism evidence="8 9">
    <name type="scientific">Pseudorhodoferax soli</name>
    <dbReference type="NCBI Taxonomy" id="545864"/>
    <lineage>
        <taxon>Bacteria</taxon>
        <taxon>Pseudomonadati</taxon>
        <taxon>Pseudomonadota</taxon>
        <taxon>Betaproteobacteria</taxon>
        <taxon>Burkholderiales</taxon>
        <taxon>Comamonadaceae</taxon>
    </lineage>
</organism>
<evidence type="ECO:0000313" key="9">
    <source>
        <dbReference type="Proteomes" id="UP000252884"/>
    </source>
</evidence>